<proteinExistence type="predicted"/>
<evidence type="ECO:0000313" key="4">
    <source>
        <dbReference type="Proteomes" id="UP000005089"/>
    </source>
</evidence>
<dbReference type="RefSeq" id="WP_005879265.1">
    <property type="nucleotide sequence ID" value="NZ_CP019430.1"/>
</dbReference>
<dbReference type="PANTHER" id="PTHR38075:SF1">
    <property type="entry name" value="DUF4139 DOMAIN-CONTAINING PROTEIN"/>
    <property type="match status" value="1"/>
</dbReference>
<dbReference type="HOGENOM" id="CLU_039933_0_0_4"/>
<dbReference type="InterPro" id="IPR037291">
    <property type="entry name" value="DUF4139"/>
</dbReference>
<gene>
    <name evidence="3" type="ORF">OFBG_00062</name>
</gene>
<dbReference type="PANTHER" id="PTHR38075">
    <property type="entry name" value="DUF4139 DOMAIN-CONTAINING PROTEIN"/>
    <property type="match status" value="1"/>
</dbReference>
<keyword evidence="4" id="KW-1185">Reference proteome</keyword>
<accession>C3XD25</accession>
<dbReference type="Pfam" id="PF13598">
    <property type="entry name" value="DUF4139"/>
    <property type="match status" value="1"/>
</dbReference>
<dbReference type="GeneID" id="77136051"/>
<dbReference type="STRING" id="847.BRW83_2226"/>
<dbReference type="Proteomes" id="UP000005089">
    <property type="component" value="Unassembled WGS sequence"/>
</dbReference>
<keyword evidence="1" id="KW-0732">Signal</keyword>
<feature type="domain" description="DUF4139" evidence="2">
    <location>
        <begin position="183"/>
        <end position="475"/>
    </location>
</feature>
<organism evidence="3 4">
    <name type="scientific">Oxalobacter formigenes OXCC13</name>
    <dbReference type="NCBI Taxonomy" id="556269"/>
    <lineage>
        <taxon>Bacteria</taxon>
        <taxon>Pseudomonadati</taxon>
        <taxon>Pseudomonadota</taxon>
        <taxon>Betaproteobacteria</taxon>
        <taxon>Burkholderiales</taxon>
        <taxon>Oxalobacteraceae</taxon>
        <taxon>Oxalobacter</taxon>
    </lineage>
</organism>
<evidence type="ECO:0000256" key="1">
    <source>
        <dbReference type="SAM" id="SignalP"/>
    </source>
</evidence>
<dbReference type="AlphaFoldDB" id="C3XD25"/>
<name>C3XD25_OXAFO</name>
<feature type="signal peptide" evidence="1">
    <location>
        <begin position="1"/>
        <end position="21"/>
    </location>
</feature>
<dbReference type="eggNOG" id="COG5316">
    <property type="taxonomic scope" value="Bacteria"/>
</dbReference>
<sequence length="475" mass="52919">MRPFRHSLLFSLIFVTPLAFAVTTVQTGKNDQKQVSLTIYERDMALVRDIRQVPMHNGAVKIRFADVSERIQPETVMLKDMSSGRISVAQIYFDNNLLSPQTLLESYVGKKVKVVKTNPTTGAETEEQAEVLSAQGGIVLKIGNRIETSVPGRIVYDHVPNGLLAKPVLTVEINSNTSQRQQLELDYLTNGIGWNANYVAQLNDKENRMNLSGWAAISNNSGSEFKNARVQLIAGNPNITSGRPILMAAARSAKFDAMPANNEISQESFADYHLYTLPQKVTLANNQTRQYSLLSANDVKVKKEWVLNGGNYYYRSRMPNVSDNLPVNITVTFRNTKGDRLGMPLPGGTVRFYQTDNHGNQQFLGESQMSHTPVNGAVSLKMGESFDVTGSRKQTEYKMLPSQDQTVRTVESAYEIVLKNAKNNSVTVQVKEPIPGSWQILQENHPHAKDGMNAVWNIKVPANGESTLNYRVRVE</sequence>
<evidence type="ECO:0000313" key="3">
    <source>
        <dbReference type="EMBL" id="EEO29034.1"/>
    </source>
</evidence>
<dbReference type="EMBL" id="GG658170">
    <property type="protein sequence ID" value="EEO29034.1"/>
    <property type="molecule type" value="Genomic_DNA"/>
</dbReference>
<dbReference type="OrthoDB" id="9808067at2"/>
<protein>
    <recommendedName>
        <fullName evidence="2">DUF4139 domain-containing protein</fullName>
    </recommendedName>
</protein>
<feature type="chain" id="PRO_5002933870" description="DUF4139 domain-containing protein" evidence="1">
    <location>
        <begin position="22"/>
        <end position="475"/>
    </location>
</feature>
<reference evidence="3 4" key="1">
    <citation type="submission" date="2009-02" db="EMBL/GenBank/DDBJ databases">
        <title>The Genome Sequence of Oxalobacter formigenes OXCC13.</title>
        <authorList>
            <consortium name="The Broad Institute Genome Sequencing Platform"/>
            <person name="Ward D."/>
            <person name="Young S.K."/>
            <person name="Kodira C.D."/>
            <person name="Zeng Q."/>
            <person name="Koehrsen M."/>
            <person name="Alvarado L."/>
            <person name="Berlin A."/>
            <person name="Borenstein D."/>
            <person name="Chen Z."/>
            <person name="Engels R."/>
            <person name="Freedman E."/>
            <person name="Gellesch M."/>
            <person name="Goldberg J."/>
            <person name="Griggs A."/>
            <person name="Gujja S."/>
            <person name="Heiman D."/>
            <person name="Hepburn T."/>
            <person name="Howarth C."/>
            <person name="Jen D."/>
            <person name="Larson L."/>
            <person name="Lewis B."/>
            <person name="Mehta T."/>
            <person name="Park D."/>
            <person name="Pearson M."/>
            <person name="Roberts A."/>
            <person name="Saif S."/>
            <person name="Shea T."/>
            <person name="Shenoy N."/>
            <person name="Sisk P."/>
            <person name="Stolte C."/>
            <person name="Sykes S."/>
            <person name="Walk T."/>
            <person name="White J."/>
            <person name="Yandava C."/>
            <person name="Allison M.J."/>
            <person name="Lander E."/>
            <person name="Nusbaum C."/>
            <person name="Galagan J."/>
            <person name="Birren B."/>
        </authorList>
    </citation>
    <scope>NUCLEOTIDE SEQUENCE [LARGE SCALE GENOMIC DNA]</scope>
    <source>
        <strain evidence="3 4">OXCC13</strain>
    </source>
</reference>
<evidence type="ECO:0000259" key="2">
    <source>
        <dbReference type="Pfam" id="PF13598"/>
    </source>
</evidence>